<reference evidence="1 2" key="1">
    <citation type="journal article" date="2014" name="Agronomy (Basel)">
        <title>A Draft Genome Sequence for Ensete ventricosum, the Drought-Tolerant Tree Against Hunger.</title>
        <authorList>
            <person name="Harrison J."/>
            <person name="Moore K.A."/>
            <person name="Paszkiewicz K."/>
            <person name="Jones T."/>
            <person name="Grant M."/>
            <person name="Ambacheew D."/>
            <person name="Muzemil S."/>
            <person name="Studholme D.J."/>
        </authorList>
    </citation>
    <scope>NUCLEOTIDE SEQUENCE [LARGE SCALE GENOMIC DNA]</scope>
</reference>
<protein>
    <submittedName>
        <fullName evidence="1">Uncharacterized protein</fullName>
    </submittedName>
</protein>
<evidence type="ECO:0000313" key="1">
    <source>
        <dbReference type="EMBL" id="RRT32170.1"/>
    </source>
</evidence>
<comment type="caution">
    <text evidence="1">The sequence shown here is derived from an EMBL/GenBank/DDBJ whole genome shotgun (WGS) entry which is preliminary data.</text>
</comment>
<dbReference type="Proteomes" id="UP000287651">
    <property type="component" value="Unassembled WGS sequence"/>
</dbReference>
<gene>
    <name evidence="1" type="ORF">B296_00041764</name>
</gene>
<feature type="non-terminal residue" evidence="1">
    <location>
        <position position="1"/>
    </location>
</feature>
<evidence type="ECO:0000313" key="2">
    <source>
        <dbReference type="Proteomes" id="UP000287651"/>
    </source>
</evidence>
<dbReference type="EMBL" id="AMZH03033488">
    <property type="protein sequence ID" value="RRT32170.1"/>
    <property type="molecule type" value="Genomic_DNA"/>
</dbReference>
<accession>A0A426WXY5</accession>
<sequence length="70" mass="7558">AGRHPDSVVRAVHPSPGWFTHRKLLAAARILCFLATPDKLPASLGLLLANSLPPSWQAPDTLGELPTHSW</sequence>
<proteinExistence type="predicted"/>
<dbReference type="AlphaFoldDB" id="A0A426WXY5"/>
<name>A0A426WXY5_ENSVE</name>
<organism evidence="1 2">
    <name type="scientific">Ensete ventricosum</name>
    <name type="common">Abyssinian banana</name>
    <name type="synonym">Musa ensete</name>
    <dbReference type="NCBI Taxonomy" id="4639"/>
    <lineage>
        <taxon>Eukaryota</taxon>
        <taxon>Viridiplantae</taxon>
        <taxon>Streptophyta</taxon>
        <taxon>Embryophyta</taxon>
        <taxon>Tracheophyta</taxon>
        <taxon>Spermatophyta</taxon>
        <taxon>Magnoliopsida</taxon>
        <taxon>Liliopsida</taxon>
        <taxon>Zingiberales</taxon>
        <taxon>Musaceae</taxon>
        <taxon>Ensete</taxon>
    </lineage>
</organism>